<name>A0A7E4VRJ0_PANRE</name>
<reference evidence="2" key="1">
    <citation type="journal article" date="2013" name="Genetics">
        <title>The draft genome and transcriptome of Panagrellus redivivus are shaped by the harsh demands of a free-living lifestyle.</title>
        <authorList>
            <person name="Srinivasan J."/>
            <person name="Dillman A.R."/>
            <person name="Macchietto M.G."/>
            <person name="Heikkinen L."/>
            <person name="Lakso M."/>
            <person name="Fracchia K.M."/>
            <person name="Antoshechkin I."/>
            <person name="Mortazavi A."/>
            <person name="Wong G."/>
            <person name="Sternberg P.W."/>
        </authorList>
    </citation>
    <scope>NUCLEOTIDE SEQUENCE [LARGE SCALE GENOMIC DNA]</scope>
    <source>
        <strain evidence="2">MT8872</strain>
    </source>
</reference>
<dbReference type="Proteomes" id="UP000492821">
    <property type="component" value="Unassembled WGS sequence"/>
</dbReference>
<keyword evidence="2" id="KW-1185">Reference proteome</keyword>
<dbReference type="WBParaSite" id="Pan_g24119.t1">
    <property type="protein sequence ID" value="Pan_g24119.t1"/>
    <property type="gene ID" value="Pan_g24119"/>
</dbReference>
<feature type="region of interest" description="Disordered" evidence="1">
    <location>
        <begin position="27"/>
        <end position="47"/>
    </location>
</feature>
<sequence>MRKSFKKEEKKGNAVGSVIATASAVAAAPVPTKTANTEDGKGGKNGETSVFEKISATAAKTQKLKEKSASSSTLRVGPFAAIRENELKRQKKASLDLNASEKD</sequence>
<accession>A0A7E4VRJ0</accession>
<protein>
    <submittedName>
        <fullName evidence="3">PEST proteolytic signal-containing nuclear protein</fullName>
    </submittedName>
</protein>
<evidence type="ECO:0000313" key="2">
    <source>
        <dbReference type="Proteomes" id="UP000492821"/>
    </source>
</evidence>
<dbReference type="AlphaFoldDB" id="A0A7E4VRJ0"/>
<reference evidence="3" key="2">
    <citation type="submission" date="2020-10" db="UniProtKB">
        <authorList>
            <consortium name="WormBaseParasite"/>
        </authorList>
    </citation>
    <scope>IDENTIFICATION</scope>
</reference>
<organism evidence="2 3">
    <name type="scientific">Panagrellus redivivus</name>
    <name type="common">Microworm</name>
    <dbReference type="NCBI Taxonomy" id="6233"/>
    <lineage>
        <taxon>Eukaryota</taxon>
        <taxon>Metazoa</taxon>
        <taxon>Ecdysozoa</taxon>
        <taxon>Nematoda</taxon>
        <taxon>Chromadorea</taxon>
        <taxon>Rhabditida</taxon>
        <taxon>Tylenchina</taxon>
        <taxon>Panagrolaimomorpha</taxon>
        <taxon>Panagrolaimoidea</taxon>
        <taxon>Panagrolaimidae</taxon>
        <taxon>Panagrellus</taxon>
    </lineage>
</organism>
<evidence type="ECO:0000256" key="1">
    <source>
        <dbReference type="SAM" id="MobiDB-lite"/>
    </source>
</evidence>
<proteinExistence type="predicted"/>
<evidence type="ECO:0000313" key="3">
    <source>
        <dbReference type="WBParaSite" id="Pan_g24119.t1"/>
    </source>
</evidence>